<dbReference type="Pfam" id="PF19781">
    <property type="entry name" value="DUF6266"/>
    <property type="match status" value="1"/>
</dbReference>
<dbReference type="OrthoDB" id="767088at2"/>
<accession>A0A1H0JUM6</accession>
<dbReference type="EMBL" id="FNGY01000015">
    <property type="protein sequence ID" value="SDO47426.1"/>
    <property type="molecule type" value="Genomic_DNA"/>
</dbReference>
<proteinExistence type="predicted"/>
<evidence type="ECO:0000313" key="2">
    <source>
        <dbReference type="Proteomes" id="UP000183200"/>
    </source>
</evidence>
<sequence length="214" mass="22988">MGKLFAGPWSDVTGTVGNNVGRYVDGENIFSVKPHKSSKPSSQSQINHRTGFGMMMEQVSLFSGAIAIGFKDNIDKLAPGNAALKYNFKHALSGTAPNYSISYADFLISRGKLNPVSTPAVAAVAGETATLEFSWLDGGFGLSDSTDLIKVYIHTPGIENLVTNGTVVKRNALKIRMIVPFEFIGLPLHCYIMVVSADGKRFSNSRYCGSVTLS</sequence>
<keyword evidence="2" id="KW-1185">Reference proteome</keyword>
<evidence type="ECO:0000313" key="1">
    <source>
        <dbReference type="EMBL" id="SDO47426.1"/>
    </source>
</evidence>
<gene>
    <name evidence="1" type="ORF">SAMN05421820_11583</name>
</gene>
<organism evidence="1 2">
    <name type="scientific">Pedobacter steynii</name>
    <dbReference type="NCBI Taxonomy" id="430522"/>
    <lineage>
        <taxon>Bacteria</taxon>
        <taxon>Pseudomonadati</taxon>
        <taxon>Bacteroidota</taxon>
        <taxon>Sphingobacteriia</taxon>
        <taxon>Sphingobacteriales</taxon>
        <taxon>Sphingobacteriaceae</taxon>
        <taxon>Pedobacter</taxon>
    </lineage>
</organism>
<reference evidence="2" key="1">
    <citation type="submission" date="2016-10" db="EMBL/GenBank/DDBJ databases">
        <authorList>
            <person name="Varghese N."/>
            <person name="Submissions S."/>
        </authorList>
    </citation>
    <scope>NUCLEOTIDE SEQUENCE [LARGE SCALE GENOMIC DNA]</scope>
    <source>
        <strain evidence="2">DSM 19110</strain>
    </source>
</reference>
<protein>
    <submittedName>
        <fullName evidence="1">Uncharacterized protein</fullName>
    </submittedName>
</protein>
<dbReference type="AlphaFoldDB" id="A0A1H0JUM6"/>
<dbReference type="InterPro" id="IPR046233">
    <property type="entry name" value="DUF6266"/>
</dbReference>
<name>A0A1H0JUM6_9SPHI</name>
<dbReference type="Proteomes" id="UP000183200">
    <property type="component" value="Unassembled WGS sequence"/>
</dbReference>
<dbReference type="RefSeq" id="WP_074612626.1">
    <property type="nucleotide sequence ID" value="NZ_FNGY01000015.1"/>
</dbReference>